<gene>
    <name evidence="1" type="ORF">M9H77_28805</name>
</gene>
<proteinExistence type="predicted"/>
<evidence type="ECO:0000313" key="2">
    <source>
        <dbReference type="Proteomes" id="UP001060085"/>
    </source>
</evidence>
<name>A0ACC0AGE4_CATRO</name>
<protein>
    <submittedName>
        <fullName evidence="1">Uncharacterized protein</fullName>
    </submittedName>
</protein>
<dbReference type="Proteomes" id="UP001060085">
    <property type="component" value="Linkage Group LG06"/>
</dbReference>
<comment type="caution">
    <text evidence="1">The sequence shown here is derived from an EMBL/GenBank/DDBJ whole genome shotgun (WGS) entry which is preliminary data.</text>
</comment>
<keyword evidence="2" id="KW-1185">Reference proteome</keyword>
<reference evidence="2" key="1">
    <citation type="journal article" date="2023" name="Nat. Plants">
        <title>Single-cell RNA sequencing provides a high-resolution roadmap for understanding the multicellular compartmentation of specialized metabolism.</title>
        <authorList>
            <person name="Sun S."/>
            <person name="Shen X."/>
            <person name="Li Y."/>
            <person name="Li Y."/>
            <person name="Wang S."/>
            <person name="Li R."/>
            <person name="Zhang H."/>
            <person name="Shen G."/>
            <person name="Guo B."/>
            <person name="Wei J."/>
            <person name="Xu J."/>
            <person name="St-Pierre B."/>
            <person name="Chen S."/>
            <person name="Sun C."/>
        </authorList>
    </citation>
    <scope>NUCLEOTIDE SEQUENCE [LARGE SCALE GENOMIC DNA]</scope>
</reference>
<evidence type="ECO:0000313" key="1">
    <source>
        <dbReference type="EMBL" id="KAI5660012.1"/>
    </source>
</evidence>
<sequence>MSNMVNPDAISIILANPSPDSSSDLPDLVVQVLDLKPTGNRYMFTASDGKMKLKAILQSSLSSEVVSGNIQNLGLVRVLDYTLNDIPTKNEKYLIVTKCDVVSPALEAEYSTVLKTEAAGLVLKPKEEENVKVEVKSEGPGILLKPKQEFVTKSAHQIVHEQSGNMAPTARMAMTRRVHPLVSLNPYQGNWTIKVRVTSKGNMRTYKNVRGEGCVFNIELTDEDGTQIQATMFNDAARKFYDKFQLGKVYYISKGTLKVANKQFNTVKNDYEMTLNDNSEVEEVSSEAAFIPETKFNFVPIDELGPYVNGRELVDVIGVVQSVSPTISIRRKSNNETYPKREITIADETKKTVVVSLWSDLATNVGQELLDMADKSPVVAIKSLKVGDFQGVSLSALSKSVVVINPELPEAKKLRNWFDSEGKETSLASVGAGLSPTSKTGTQSMYSDRVFLSNIVSNPSLGQEKPAFFNVKAYVSYVKPDQAMWYRACKTCNRKVTEAIGTGYWCESCQKNDAQCSLRYILALKVSDPSGEAWLSAFNTEAEKILGCTADELDKMKSQEESAFLMKLKEATWAPHLFRVSVTPHEYNNERRQRITVRAVASVDYAAESKYLLEEVSKLKLSQ</sequence>
<accession>A0ACC0AGE4</accession>
<dbReference type="EMBL" id="CM044706">
    <property type="protein sequence ID" value="KAI5660012.1"/>
    <property type="molecule type" value="Genomic_DNA"/>
</dbReference>
<organism evidence="1 2">
    <name type="scientific">Catharanthus roseus</name>
    <name type="common">Madagascar periwinkle</name>
    <name type="synonym">Vinca rosea</name>
    <dbReference type="NCBI Taxonomy" id="4058"/>
    <lineage>
        <taxon>Eukaryota</taxon>
        <taxon>Viridiplantae</taxon>
        <taxon>Streptophyta</taxon>
        <taxon>Embryophyta</taxon>
        <taxon>Tracheophyta</taxon>
        <taxon>Spermatophyta</taxon>
        <taxon>Magnoliopsida</taxon>
        <taxon>eudicotyledons</taxon>
        <taxon>Gunneridae</taxon>
        <taxon>Pentapetalae</taxon>
        <taxon>asterids</taxon>
        <taxon>lamiids</taxon>
        <taxon>Gentianales</taxon>
        <taxon>Apocynaceae</taxon>
        <taxon>Rauvolfioideae</taxon>
        <taxon>Vinceae</taxon>
        <taxon>Catharanthinae</taxon>
        <taxon>Catharanthus</taxon>
    </lineage>
</organism>